<keyword evidence="7 15" id="KW-0479">Metal-binding</keyword>
<dbReference type="KEGG" id="bfo:118409363"/>
<evidence type="ECO:0000256" key="3">
    <source>
        <dbReference type="ARBA" id="ARBA00007972"/>
    </source>
</evidence>
<evidence type="ECO:0000256" key="2">
    <source>
        <dbReference type="ARBA" id="ARBA00004673"/>
    </source>
</evidence>
<dbReference type="OrthoDB" id="5778907at2759"/>
<keyword evidence="8 15" id="KW-0999">Mitochondrion inner membrane</keyword>
<dbReference type="Proteomes" id="UP000001554">
    <property type="component" value="Chromosome 2"/>
</dbReference>
<organism evidence="16 17">
    <name type="scientific">Branchiostoma floridae</name>
    <name type="common">Florida lancelet</name>
    <name type="synonym">Amphioxus</name>
    <dbReference type="NCBI Taxonomy" id="7739"/>
    <lineage>
        <taxon>Eukaryota</taxon>
        <taxon>Metazoa</taxon>
        <taxon>Chordata</taxon>
        <taxon>Cephalochordata</taxon>
        <taxon>Leptocardii</taxon>
        <taxon>Amphioxiformes</taxon>
        <taxon>Branchiostomatidae</taxon>
        <taxon>Branchiostoma</taxon>
    </lineage>
</organism>
<dbReference type="PANTHER" id="PTHR14200:SF11">
    <property type="entry name" value="CYTOCHROME C OXIDASE SUBUNIT 5A, MITOCHONDRIAL"/>
    <property type="match status" value="1"/>
</dbReference>
<dbReference type="SUPFAM" id="SSF48479">
    <property type="entry name" value="Cytochrome c oxidase subunit E"/>
    <property type="match status" value="1"/>
</dbReference>
<evidence type="ECO:0000256" key="7">
    <source>
        <dbReference type="ARBA" id="ARBA00022723"/>
    </source>
</evidence>
<dbReference type="GO" id="GO:0005743">
    <property type="term" value="C:mitochondrial inner membrane"/>
    <property type="evidence" value="ECO:0007669"/>
    <property type="project" value="UniProtKB-SubCell"/>
</dbReference>
<keyword evidence="10 15" id="KW-0809">Transit peptide</keyword>
<dbReference type="GeneID" id="118409363"/>
<dbReference type="GO" id="GO:0046872">
    <property type="term" value="F:metal ion binding"/>
    <property type="evidence" value="ECO:0007669"/>
    <property type="project" value="UniProtKB-UniRule"/>
</dbReference>
<evidence type="ECO:0000256" key="12">
    <source>
        <dbReference type="ARBA" id="ARBA00023128"/>
    </source>
</evidence>
<comment type="similarity">
    <text evidence="3 15">Belongs to the cytochrome c oxidase subunit 5A family.</text>
</comment>
<dbReference type="InterPro" id="IPR036545">
    <property type="entry name" value="Cyt_c_oxidase_su5A/6_sf"/>
</dbReference>
<comment type="subunit">
    <text evidence="15">Component of the cytochrome c oxidase (complex IV, CIV), a multisubunit enzyme composed of a catalytic core of 3 subunits and several supernumerary subunits. The complex exists as a monomer or a dimer and forms supercomplexes (SCs) in the inner mitochondrial membrane with ubiquinol-cytochrome c oxidoreductase (cytochrome b-c1 complex, complex III, CIII).</text>
</comment>
<comment type="pathway">
    <text evidence="2 15">Energy metabolism; oxidative phosphorylation.</text>
</comment>
<reference evidence="17" key="2">
    <citation type="submission" date="2025-08" db="UniProtKB">
        <authorList>
            <consortium name="RefSeq"/>
        </authorList>
    </citation>
    <scope>IDENTIFICATION</scope>
    <source>
        <strain evidence="17">S238N-H82</strain>
        <tissue evidence="17">Testes</tissue>
    </source>
</reference>
<dbReference type="AlphaFoldDB" id="A0A9J7HWW9"/>
<evidence type="ECO:0000256" key="5">
    <source>
        <dbReference type="ARBA" id="ARBA00022553"/>
    </source>
</evidence>
<evidence type="ECO:0000256" key="1">
    <source>
        <dbReference type="ARBA" id="ARBA00004443"/>
    </source>
</evidence>
<comment type="function">
    <text evidence="15">Component of the cytochrome c oxidase, the last enzyme in the mitochondrial electron transport chain which drives oxidative phosphorylation. The respiratory chain contains 3 multisubunit complexes succinate dehydrogenase (complex II, CII), ubiquinol-cytochrome c oxidoreductase (cytochrome b-c1 complex, complex III, CIII) and cytochrome c oxidase (complex IV, CIV), that cooperate to transfer electrons derived from NADH and succinate to molecular oxygen, creating an electrochemical gradient over the inner membrane that drives transmembrane transport and the ATP synthase. Cytochrome c oxidase is the component of the respiratory chain that catalyzes the reduction of oxygen to water. Electrons originating from reduced cytochrome c in the intermembrane space (IMS) are transferred via the dinuclear copper A center (CU(A)) of subunit 2 and heme A of subunit 1 to the active site in subunit 1, a binuclear center (BNC) formed by heme A3 and copper B (CU(B)). The BNC reduces molecular oxygen to 2 water molecules using 4 electrons from cytochrome c in the IMS and 4 protons from the mitochondrial matrix.</text>
</comment>
<name>A0A9J7HWW9_BRAFL</name>
<proteinExistence type="inferred from homology"/>
<evidence type="ECO:0000256" key="6">
    <source>
        <dbReference type="ARBA" id="ARBA00022617"/>
    </source>
</evidence>
<evidence type="ECO:0000256" key="11">
    <source>
        <dbReference type="ARBA" id="ARBA00023004"/>
    </source>
</evidence>
<keyword evidence="9" id="KW-0832">Ubl conjugation</keyword>
<dbReference type="RefSeq" id="XP_035666230.1">
    <property type="nucleotide sequence ID" value="XM_035810337.1"/>
</dbReference>
<keyword evidence="6 15" id="KW-0349">Heme</keyword>
<dbReference type="GO" id="GO:0006123">
    <property type="term" value="P:mitochondrial electron transport, cytochrome c to oxygen"/>
    <property type="evidence" value="ECO:0000318"/>
    <property type="project" value="GO_Central"/>
</dbReference>
<evidence type="ECO:0000256" key="4">
    <source>
        <dbReference type="ARBA" id="ARBA00021968"/>
    </source>
</evidence>
<reference evidence="16" key="1">
    <citation type="journal article" date="2020" name="Nat. Ecol. Evol.">
        <title>Deeply conserved synteny resolves early events in vertebrate evolution.</title>
        <authorList>
            <person name="Simakov O."/>
            <person name="Marletaz F."/>
            <person name="Yue J.X."/>
            <person name="O'Connell B."/>
            <person name="Jenkins J."/>
            <person name="Brandt A."/>
            <person name="Calef R."/>
            <person name="Tung C.H."/>
            <person name="Huang T.K."/>
            <person name="Schmutz J."/>
            <person name="Satoh N."/>
            <person name="Yu J.K."/>
            <person name="Putnam N.H."/>
            <person name="Green R.E."/>
            <person name="Rokhsar D.S."/>
        </authorList>
    </citation>
    <scope>NUCLEOTIDE SEQUENCE [LARGE SCALE GENOMIC DNA]</scope>
    <source>
        <strain evidence="16">S238N-H82</strain>
    </source>
</reference>
<dbReference type="CDD" id="cd00923">
    <property type="entry name" value="Cyt_c_Oxidase_Va"/>
    <property type="match status" value="1"/>
</dbReference>
<dbReference type="InterPro" id="IPR003204">
    <property type="entry name" value="Cyt_c_oxidase_su5A/6"/>
</dbReference>
<evidence type="ECO:0000256" key="9">
    <source>
        <dbReference type="ARBA" id="ARBA00022843"/>
    </source>
</evidence>
<protein>
    <recommendedName>
        <fullName evidence="4 15">Cytochrome c oxidase subunit 5A, mitochondrial</fullName>
    </recommendedName>
    <alternativeName>
        <fullName evidence="14 15">Cytochrome c oxidase polypeptide Va</fullName>
    </alternativeName>
</protein>
<keyword evidence="12 15" id="KW-0496">Mitochondrion</keyword>
<evidence type="ECO:0000256" key="13">
    <source>
        <dbReference type="ARBA" id="ARBA00023136"/>
    </source>
</evidence>
<keyword evidence="5" id="KW-0597">Phosphoprotein</keyword>
<gene>
    <name evidence="17" type="primary">LOC118409363</name>
</gene>
<dbReference type="Gene3D" id="1.25.40.40">
    <property type="entry name" value="Cytochrome c oxidase, subunit Va/VI"/>
    <property type="match status" value="1"/>
</dbReference>
<dbReference type="GO" id="GO:0045277">
    <property type="term" value="C:respiratory chain complex IV"/>
    <property type="evidence" value="ECO:0000318"/>
    <property type="project" value="GO_Central"/>
</dbReference>
<dbReference type="OMA" id="DPINICF"/>
<evidence type="ECO:0000256" key="8">
    <source>
        <dbReference type="ARBA" id="ARBA00022792"/>
    </source>
</evidence>
<dbReference type="FunFam" id="1.25.40.40:FF:000002">
    <property type="entry name" value="cytochrome c oxidase subunit 5A, mitochondrial"/>
    <property type="match status" value="1"/>
</dbReference>
<dbReference type="PANTHER" id="PTHR14200">
    <property type="entry name" value="CYTOCHROME C OXIDASE POLYPEPTIDE"/>
    <property type="match status" value="1"/>
</dbReference>
<dbReference type="Pfam" id="PF02284">
    <property type="entry name" value="COX5A"/>
    <property type="match status" value="1"/>
</dbReference>
<evidence type="ECO:0000256" key="14">
    <source>
        <dbReference type="ARBA" id="ARBA00031049"/>
    </source>
</evidence>
<evidence type="ECO:0000256" key="10">
    <source>
        <dbReference type="ARBA" id="ARBA00022946"/>
    </source>
</evidence>
<accession>A0A9J7HWW9</accession>
<keyword evidence="11 15" id="KW-0408">Iron</keyword>
<comment type="subcellular location">
    <subcellularLocation>
        <location evidence="1 15">Mitochondrion inner membrane</location>
        <topology evidence="1 15">Peripheral membrane protein</topology>
        <orientation evidence="1 15">Matrix side</orientation>
    </subcellularLocation>
</comment>
<evidence type="ECO:0000256" key="15">
    <source>
        <dbReference type="RuleBase" id="RU368103"/>
    </source>
</evidence>
<keyword evidence="13 15" id="KW-0472">Membrane</keyword>
<sequence length="147" mass="16416">MFRALAHCAVNVARASRPTVTQRVVTPSLVVCAQRNASGGGVMSDEEFDSRWVEFFSKQDIDDWELRKGVNTLIGYDLVPEPRIIVAILQACRRLNDSASAVRVLEVIKSKAGPRAKEIYPYVLQEIQPTLDELGIKTPEQLGLDKY</sequence>
<evidence type="ECO:0000313" key="17">
    <source>
        <dbReference type="RefSeq" id="XP_035666230.1"/>
    </source>
</evidence>
<evidence type="ECO:0000313" key="16">
    <source>
        <dbReference type="Proteomes" id="UP000001554"/>
    </source>
</evidence>
<keyword evidence="16" id="KW-1185">Reference proteome</keyword>